<protein>
    <recommendedName>
        <fullName evidence="3">RING-type domain-containing protein</fullName>
    </recommendedName>
</protein>
<keyword evidence="1" id="KW-0862">Zinc</keyword>
<name>A0A8H7SXW9_9HELO</name>
<comment type="caution">
    <text evidence="4">The sequence shown here is derived from an EMBL/GenBank/DDBJ whole genome shotgun (WGS) entry which is preliminary data.</text>
</comment>
<dbReference type="Gene3D" id="3.30.40.10">
    <property type="entry name" value="Zinc/RING finger domain, C3HC4 (zinc finger)"/>
    <property type="match status" value="1"/>
</dbReference>
<dbReference type="GO" id="GO:0008270">
    <property type="term" value="F:zinc ion binding"/>
    <property type="evidence" value="ECO:0007669"/>
    <property type="project" value="UniProtKB-KW"/>
</dbReference>
<keyword evidence="1" id="KW-0479">Metal-binding</keyword>
<accession>A0A8H7SXW9</accession>
<dbReference type="InterPro" id="IPR013083">
    <property type="entry name" value="Znf_RING/FYVE/PHD"/>
</dbReference>
<feature type="region of interest" description="Disordered" evidence="2">
    <location>
        <begin position="177"/>
        <end position="228"/>
    </location>
</feature>
<evidence type="ECO:0000256" key="1">
    <source>
        <dbReference type="PROSITE-ProRule" id="PRU00175"/>
    </source>
</evidence>
<feature type="compositionally biased region" description="Pro residues" evidence="2">
    <location>
        <begin position="184"/>
        <end position="195"/>
    </location>
</feature>
<dbReference type="CDD" id="cd16448">
    <property type="entry name" value="RING-H2"/>
    <property type="match status" value="1"/>
</dbReference>
<evidence type="ECO:0000313" key="4">
    <source>
        <dbReference type="EMBL" id="KAG4410850.1"/>
    </source>
</evidence>
<keyword evidence="1" id="KW-0863">Zinc-finger</keyword>
<gene>
    <name evidence="4" type="ORF">IFR04_016012</name>
</gene>
<dbReference type="Pfam" id="PF13639">
    <property type="entry name" value="zf-RING_2"/>
    <property type="match status" value="1"/>
</dbReference>
<evidence type="ECO:0000259" key="3">
    <source>
        <dbReference type="PROSITE" id="PS50089"/>
    </source>
</evidence>
<dbReference type="EMBL" id="JAFJYH010000573">
    <property type="protein sequence ID" value="KAG4410850.1"/>
    <property type="molecule type" value="Genomic_DNA"/>
</dbReference>
<dbReference type="SUPFAM" id="SSF57850">
    <property type="entry name" value="RING/U-box"/>
    <property type="match status" value="1"/>
</dbReference>
<dbReference type="PROSITE" id="PS50089">
    <property type="entry name" value="ZF_RING_2"/>
    <property type="match status" value="1"/>
</dbReference>
<evidence type="ECO:0000256" key="2">
    <source>
        <dbReference type="SAM" id="MobiDB-lite"/>
    </source>
</evidence>
<feature type="domain" description="RING-type" evidence="3">
    <location>
        <begin position="10"/>
        <end position="57"/>
    </location>
</feature>
<keyword evidence="5" id="KW-1185">Reference proteome</keyword>
<sequence length="271" mass="30874">MQKDDWDAGCPICADEWDVLSRKVIVQLHCDHFMHYACIRKEWDKPDKQTFLCPLCRQNRWVLKEQVAVSAVSAEVDDVWDCEERMGRQNVQTCPDIPDHYHYLEQQYRHLTALYSIQAGYPTMLENPDEGGGYTTIYDGKLGLKRLPSVEMANIRQCRGKNNKRCKRAVKLARTGIDGLDPIDPNPNSVPPPFMPEIRRTHPEPLPPQDPDPLGINQPPLPGEPEIRSTSNICQTIGIPSTVMTLRLMPLMMEENGTMMVLFQSEMGTSI</sequence>
<dbReference type="SMART" id="SM00184">
    <property type="entry name" value="RING"/>
    <property type="match status" value="1"/>
</dbReference>
<dbReference type="AlphaFoldDB" id="A0A8H7SXW9"/>
<proteinExistence type="predicted"/>
<reference evidence="4" key="1">
    <citation type="submission" date="2021-02" db="EMBL/GenBank/DDBJ databases">
        <title>Genome sequence Cadophora malorum strain M34.</title>
        <authorList>
            <person name="Stefanovic E."/>
            <person name="Vu D."/>
            <person name="Scully C."/>
            <person name="Dijksterhuis J."/>
            <person name="Roader J."/>
            <person name="Houbraken J."/>
        </authorList>
    </citation>
    <scope>NUCLEOTIDE SEQUENCE</scope>
    <source>
        <strain evidence="4">M34</strain>
    </source>
</reference>
<dbReference type="InterPro" id="IPR001841">
    <property type="entry name" value="Znf_RING"/>
</dbReference>
<dbReference type="Proteomes" id="UP000664132">
    <property type="component" value="Unassembled WGS sequence"/>
</dbReference>
<evidence type="ECO:0000313" key="5">
    <source>
        <dbReference type="Proteomes" id="UP000664132"/>
    </source>
</evidence>
<dbReference type="OrthoDB" id="1681166at2759"/>
<organism evidence="4 5">
    <name type="scientific">Cadophora malorum</name>
    <dbReference type="NCBI Taxonomy" id="108018"/>
    <lineage>
        <taxon>Eukaryota</taxon>
        <taxon>Fungi</taxon>
        <taxon>Dikarya</taxon>
        <taxon>Ascomycota</taxon>
        <taxon>Pezizomycotina</taxon>
        <taxon>Leotiomycetes</taxon>
        <taxon>Helotiales</taxon>
        <taxon>Ploettnerulaceae</taxon>
        <taxon>Cadophora</taxon>
    </lineage>
</organism>